<dbReference type="Gene3D" id="2.120.10.30">
    <property type="entry name" value="TolB, C-terminal domain"/>
    <property type="match status" value="1"/>
</dbReference>
<organism evidence="1 2">
    <name type="scientific">Naegleria lovaniensis</name>
    <name type="common">Amoeba</name>
    <dbReference type="NCBI Taxonomy" id="51637"/>
    <lineage>
        <taxon>Eukaryota</taxon>
        <taxon>Discoba</taxon>
        <taxon>Heterolobosea</taxon>
        <taxon>Tetramitia</taxon>
        <taxon>Eutetramitia</taxon>
        <taxon>Vahlkampfiidae</taxon>
        <taxon>Naegleria</taxon>
    </lineage>
</organism>
<dbReference type="AlphaFoldDB" id="A0AA88KFX7"/>
<reference evidence="1 2" key="1">
    <citation type="journal article" date="2018" name="BMC Genomics">
        <title>The genome of Naegleria lovaniensis, the basis for a comparative approach to unravel pathogenicity factors of the human pathogenic amoeba N. fowleri.</title>
        <authorList>
            <person name="Liechti N."/>
            <person name="Schurch N."/>
            <person name="Bruggmann R."/>
            <person name="Wittwer M."/>
        </authorList>
    </citation>
    <scope>NUCLEOTIDE SEQUENCE [LARGE SCALE GENOMIC DNA]</scope>
    <source>
        <strain evidence="1 2">ATCC 30569</strain>
    </source>
</reference>
<dbReference type="RefSeq" id="XP_044543655.1">
    <property type="nucleotide sequence ID" value="XM_044686345.1"/>
</dbReference>
<dbReference type="InterPro" id="IPR011044">
    <property type="entry name" value="Quino_amine_DH_bsu"/>
</dbReference>
<accession>A0AA88KFX7</accession>
<dbReference type="EMBL" id="PYSW02000045">
    <property type="protein sequence ID" value="KAG2374481.1"/>
    <property type="molecule type" value="Genomic_DNA"/>
</dbReference>
<comment type="caution">
    <text evidence="1">The sequence shown here is derived from an EMBL/GenBank/DDBJ whole genome shotgun (WGS) entry which is preliminary data.</text>
</comment>
<sequence>MSETSSPATTTDQVLLYSEEIKGFSGKFNLIFSHTFERDSSIPNNVDNVAQYRYAWACGREFVCFGENKMDVFDVNDRFKKIKTFDLVSCNLQGIPYSVAYCKKDHSCIFETRPLSGFPIKISKIDLRNGEVKWSTSFNSSKNLYNSLHSFVMDTRGIIYLLDQTSQQIVLICSESGQIIDKIGKNCKTTFNSEAYNPYYLSMDRNDNLLVTCYDQNWIPILKMFTRNLKYVKTLKVSGYYFSAPLLYDPISDGYIFRSHNGIQYASKDFEAISQKNITAHFYSLSNGVGIFNLTPTQVG</sequence>
<dbReference type="GeneID" id="68103219"/>
<protein>
    <submittedName>
        <fullName evidence="1">Uncharacterized protein</fullName>
    </submittedName>
</protein>
<gene>
    <name evidence="1" type="ORF">C9374_010765</name>
</gene>
<dbReference type="InterPro" id="IPR011042">
    <property type="entry name" value="6-blade_b-propeller_TolB-like"/>
</dbReference>
<evidence type="ECO:0000313" key="2">
    <source>
        <dbReference type="Proteomes" id="UP000816034"/>
    </source>
</evidence>
<keyword evidence="2" id="KW-1185">Reference proteome</keyword>
<evidence type="ECO:0000313" key="1">
    <source>
        <dbReference type="EMBL" id="KAG2374481.1"/>
    </source>
</evidence>
<dbReference type="SUPFAM" id="SSF50969">
    <property type="entry name" value="YVTN repeat-like/Quinoprotein amine dehydrogenase"/>
    <property type="match status" value="1"/>
</dbReference>
<dbReference type="Proteomes" id="UP000816034">
    <property type="component" value="Unassembled WGS sequence"/>
</dbReference>
<name>A0AA88KFX7_NAELO</name>
<proteinExistence type="predicted"/>